<evidence type="ECO:0000313" key="2">
    <source>
        <dbReference type="EMBL" id="CAH0729802.1"/>
    </source>
</evidence>
<feature type="compositionally biased region" description="Low complexity" evidence="1">
    <location>
        <begin position="47"/>
        <end position="57"/>
    </location>
</feature>
<feature type="non-terminal residue" evidence="2">
    <location>
        <position position="80"/>
    </location>
</feature>
<dbReference type="AlphaFoldDB" id="A0A8J9V1U4"/>
<organism evidence="2 3">
    <name type="scientific">Brenthis ino</name>
    <name type="common">lesser marbled fritillary</name>
    <dbReference type="NCBI Taxonomy" id="405034"/>
    <lineage>
        <taxon>Eukaryota</taxon>
        <taxon>Metazoa</taxon>
        <taxon>Ecdysozoa</taxon>
        <taxon>Arthropoda</taxon>
        <taxon>Hexapoda</taxon>
        <taxon>Insecta</taxon>
        <taxon>Pterygota</taxon>
        <taxon>Neoptera</taxon>
        <taxon>Endopterygota</taxon>
        <taxon>Lepidoptera</taxon>
        <taxon>Glossata</taxon>
        <taxon>Ditrysia</taxon>
        <taxon>Papilionoidea</taxon>
        <taxon>Nymphalidae</taxon>
        <taxon>Heliconiinae</taxon>
        <taxon>Argynnini</taxon>
        <taxon>Brenthis</taxon>
    </lineage>
</organism>
<gene>
    <name evidence="2" type="ORF">BINO364_LOCUS14856</name>
</gene>
<name>A0A8J9V1U4_9NEOP</name>
<dbReference type="PROSITE" id="PS51257">
    <property type="entry name" value="PROKAR_LIPOPROTEIN"/>
    <property type="match status" value="1"/>
</dbReference>
<reference evidence="2" key="1">
    <citation type="submission" date="2021-12" db="EMBL/GenBank/DDBJ databases">
        <authorList>
            <person name="Martin H S."/>
        </authorList>
    </citation>
    <scope>NUCLEOTIDE SEQUENCE</scope>
</reference>
<evidence type="ECO:0000256" key="1">
    <source>
        <dbReference type="SAM" id="MobiDB-lite"/>
    </source>
</evidence>
<evidence type="ECO:0000313" key="3">
    <source>
        <dbReference type="Proteomes" id="UP000838878"/>
    </source>
</evidence>
<proteinExistence type="predicted"/>
<feature type="region of interest" description="Disordered" evidence="1">
    <location>
        <begin position="46"/>
        <end position="80"/>
    </location>
</feature>
<dbReference type="Proteomes" id="UP000838878">
    <property type="component" value="Chromosome 8"/>
</dbReference>
<protein>
    <submittedName>
        <fullName evidence="2">Uncharacterized protein</fullName>
    </submittedName>
</protein>
<keyword evidence="3" id="KW-1185">Reference proteome</keyword>
<sequence length="80" mass="8993">MYVGNRDPKVLKWRTEAALSWQVAVGAGCMHRLALARARGRLHRPCAARATPDTPARPLRRPTRIRSSDGTSHFCVRRTT</sequence>
<accession>A0A8J9V1U4</accession>
<dbReference type="EMBL" id="OV170228">
    <property type="protein sequence ID" value="CAH0729802.1"/>
    <property type="molecule type" value="Genomic_DNA"/>
</dbReference>